<dbReference type="PROSITE" id="PS51318">
    <property type="entry name" value="TAT"/>
    <property type="match status" value="1"/>
</dbReference>
<dbReference type="Proteomes" id="UP001055117">
    <property type="component" value="Unassembled WGS sequence"/>
</dbReference>
<dbReference type="SUPFAM" id="SSF53850">
    <property type="entry name" value="Periplasmic binding protein-like II"/>
    <property type="match status" value="1"/>
</dbReference>
<keyword evidence="2 7" id="KW-0732">Signal</keyword>
<evidence type="ECO:0000256" key="4">
    <source>
        <dbReference type="ARBA" id="ARBA00023139"/>
    </source>
</evidence>
<gene>
    <name evidence="8" type="primary">metQ_1</name>
    <name evidence="8" type="ORF">AFCDBAGC_3371</name>
</gene>
<evidence type="ECO:0000313" key="8">
    <source>
        <dbReference type="EMBL" id="GJD45497.1"/>
    </source>
</evidence>
<keyword evidence="5 6" id="KW-0449">Lipoprotein</keyword>
<sequence>MPASTRRVFLSGALALSIGPARAASAPLRVVASSLPHAEILEFVVDKLAPDLPLKVIEISGDLRPNALLRDGDADANFFQHVPFLRSEEAAMGMRFAVVAAVHVEPLGLYSRRAKALADLPAGGVVSLSNNVSNTSRGLSLLQANGLIRLRAKAADVNATVDDLVENPKNFRFVEIAPPQLPRSLDDVALAVINGNYALEAGLEPARDALALERAEGNPYANVLVTTEGLAKDPRVLRLGTLLTSAEVADFIGKRYRGSVVPVRPS</sequence>
<comment type="similarity">
    <text evidence="6">Belongs to the nlpA lipoprotein family.</text>
</comment>
<dbReference type="PANTHER" id="PTHR30429">
    <property type="entry name" value="D-METHIONINE-BINDING LIPOPROTEIN METQ"/>
    <property type="match status" value="1"/>
</dbReference>
<feature type="signal peptide" evidence="7">
    <location>
        <begin position="1"/>
        <end position="23"/>
    </location>
</feature>
<dbReference type="Pfam" id="PF03180">
    <property type="entry name" value="Lipoprotein_9"/>
    <property type="match status" value="1"/>
</dbReference>
<comment type="caution">
    <text evidence="8">The sequence shown here is derived from an EMBL/GenBank/DDBJ whole genome shotgun (WGS) entry which is preliminary data.</text>
</comment>
<dbReference type="InterPro" id="IPR006311">
    <property type="entry name" value="TAT_signal"/>
</dbReference>
<accession>A0ABQ4QK12</accession>
<evidence type="ECO:0000256" key="1">
    <source>
        <dbReference type="ARBA" id="ARBA00004635"/>
    </source>
</evidence>
<protein>
    <recommendedName>
        <fullName evidence="6">Lipoprotein</fullName>
    </recommendedName>
</protein>
<evidence type="ECO:0000313" key="9">
    <source>
        <dbReference type="Proteomes" id="UP001055117"/>
    </source>
</evidence>
<evidence type="ECO:0000256" key="7">
    <source>
        <dbReference type="SAM" id="SignalP"/>
    </source>
</evidence>
<dbReference type="EMBL" id="BPQG01000052">
    <property type="protein sequence ID" value="GJD45497.1"/>
    <property type="molecule type" value="Genomic_DNA"/>
</dbReference>
<evidence type="ECO:0000256" key="6">
    <source>
        <dbReference type="PIRNR" id="PIRNR002854"/>
    </source>
</evidence>
<keyword evidence="9" id="KW-1185">Reference proteome</keyword>
<reference evidence="8 9" key="1">
    <citation type="journal article" date="2021" name="Front. Microbiol.">
        <title>Comprehensive Comparative Genomics and Phenotyping of Methylobacterium Species.</title>
        <authorList>
            <person name="Alessa O."/>
            <person name="Ogura Y."/>
            <person name="Fujitani Y."/>
            <person name="Takami H."/>
            <person name="Hayashi T."/>
            <person name="Sahin N."/>
            <person name="Tani A."/>
        </authorList>
    </citation>
    <scope>NUCLEOTIDE SEQUENCE [LARGE SCALE GENOMIC DNA]</scope>
    <source>
        <strain evidence="8 9">DSM 23679</strain>
    </source>
</reference>
<feature type="chain" id="PRO_5047204216" description="Lipoprotein" evidence="7">
    <location>
        <begin position="24"/>
        <end position="266"/>
    </location>
</feature>
<comment type="subcellular location">
    <subcellularLocation>
        <location evidence="1">Membrane</location>
        <topology evidence="1">Lipid-anchor</topology>
    </subcellularLocation>
</comment>
<keyword evidence="3" id="KW-0472">Membrane</keyword>
<evidence type="ECO:0000256" key="2">
    <source>
        <dbReference type="ARBA" id="ARBA00022729"/>
    </source>
</evidence>
<dbReference type="Gene3D" id="3.40.190.10">
    <property type="entry name" value="Periplasmic binding protein-like II"/>
    <property type="match status" value="2"/>
</dbReference>
<organism evidence="8 9">
    <name type="scientific">Methylobacterium cerastii</name>
    <dbReference type="NCBI Taxonomy" id="932741"/>
    <lineage>
        <taxon>Bacteria</taxon>
        <taxon>Pseudomonadati</taxon>
        <taxon>Pseudomonadota</taxon>
        <taxon>Alphaproteobacteria</taxon>
        <taxon>Hyphomicrobiales</taxon>
        <taxon>Methylobacteriaceae</taxon>
        <taxon>Methylobacterium</taxon>
    </lineage>
</organism>
<dbReference type="RefSeq" id="WP_238272572.1">
    <property type="nucleotide sequence ID" value="NZ_BPQG01000052.1"/>
</dbReference>
<name>A0ABQ4QK12_9HYPH</name>
<dbReference type="PIRSF" id="PIRSF002854">
    <property type="entry name" value="MetQ"/>
    <property type="match status" value="1"/>
</dbReference>
<dbReference type="InterPro" id="IPR004872">
    <property type="entry name" value="Lipoprotein_NlpA"/>
</dbReference>
<evidence type="ECO:0000256" key="3">
    <source>
        <dbReference type="ARBA" id="ARBA00023136"/>
    </source>
</evidence>
<proteinExistence type="inferred from homology"/>
<dbReference type="PANTHER" id="PTHR30429:SF0">
    <property type="entry name" value="METHIONINE-BINDING LIPOPROTEIN METQ"/>
    <property type="match status" value="1"/>
</dbReference>
<keyword evidence="4" id="KW-0564">Palmitate</keyword>
<evidence type="ECO:0000256" key="5">
    <source>
        <dbReference type="ARBA" id="ARBA00023288"/>
    </source>
</evidence>